<evidence type="ECO:0000256" key="1">
    <source>
        <dbReference type="ARBA" id="ARBA00006640"/>
    </source>
</evidence>
<evidence type="ECO:0000313" key="8">
    <source>
        <dbReference type="Proteomes" id="UP000006545"/>
    </source>
</evidence>
<organism evidence="7 8">
    <name type="scientific">Porphyromonas asaccharolytica (strain ATCC 25260 / DSM 20707 / BCRC 10618 / CCUG 7834 / JCM 6326 / LMG 13178 / VPI 4198 / B440)</name>
    <name type="common">Bacteroides asaccharolyticus</name>
    <dbReference type="NCBI Taxonomy" id="879243"/>
    <lineage>
        <taxon>Bacteria</taxon>
        <taxon>Pseudomonadati</taxon>
        <taxon>Bacteroidota</taxon>
        <taxon>Bacteroidia</taxon>
        <taxon>Bacteroidales</taxon>
        <taxon>Porphyromonadaceae</taxon>
        <taxon>Porphyromonas</taxon>
    </lineage>
</organism>
<dbReference type="Gene3D" id="1.20.5.1150">
    <property type="entry name" value="Ribosomal protein S8"/>
    <property type="match status" value="1"/>
</dbReference>
<dbReference type="HOGENOM" id="CLU_159258_2_0_10"/>
<gene>
    <name evidence="5" type="primary">rpsU</name>
    <name evidence="7" type="ordered locus">Poras_1431</name>
</gene>
<dbReference type="InterPro" id="IPR001911">
    <property type="entry name" value="Ribosomal_bS21"/>
</dbReference>
<keyword evidence="3 5" id="KW-0687">Ribonucleoprotein</keyword>
<dbReference type="EMBL" id="CP002689">
    <property type="protein sequence ID" value="AEE13364.1"/>
    <property type="molecule type" value="Genomic_DNA"/>
</dbReference>
<dbReference type="GO" id="GO:0005840">
    <property type="term" value="C:ribosome"/>
    <property type="evidence" value="ECO:0007669"/>
    <property type="project" value="UniProtKB-KW"/>
</dbReference>
<evidence type="ECO:0000256" key="4">
    <source>
        <dbReference type="ARBA" id="ARBA00035135"/>
    </source>
</evidence>
<dbReference type="Pfam" id="PF01165">
    <property type="entry name" value="Ribosomal_S21"/>
    <property type="match status" value="1"/>
</dbReference>
<dbReference type="STRING" id="879243.Poras_1431"/>
<dbReference type="NCBIfam" id="TIGR00030">
    <property type="entry name" value="S21p"/>
    <property type="match status" value="1"/>
</dbReference>
<comment type="similarity">
    <text evidence="1 5 6">Belongs to the bacterial ribosomal protein bS21 family.</text>
</comment>
<dbReference type="GO" id="GO:0006412">
    <property type="term" value="P:translation"/>
    <property type="evidence" value="ECO:0007669"/>
    <property type="project" value="UniProtKB-UniRule"/>
</dbReference>
<reference evidence="8" key="1">
    <citation type="submission" date="2011-04" db="EMBL/GenBank/DDBJ databases">
        <title>The complete genome of Porphyromonas asaccharolytica DSM 20707.</title>
        <authorList>
            <person name="Lucas S."/>
            <person name="Han J."/>
            <person name="Lapidus A."/>
            <person name="Bruce D."/>
            <person name="Goodwin L."/>
            <person name="Pitluck S."/>
            <person name="Peters L."/>
            <person name="Kyrpides N."/>
            <person name="Mavromatis K."/>
            <person name="Ivanova N."/>
            <person name="Ovchinnikova G."/>
            <person name="Pagani I."/>
            <person name="Lu M."/>
            <person name="Detter J.C."/>
            <person name="Tapia R."/>
            <person name="Han C."/>
            <person name="Land M."/>
            <person name="Hauser L."/>
            <person name="Markowitz V."/>
            <person name="Cheng J.-F."/>
            <person name="Hugenholtz P."/>
            <person name="Woyke T."/>
            <person name="Wu D."/>
            <person name="Gronow S."/>
            <person name="Wellnitz S."/>
            <person name="Brambilla E."/>
            <person name="Klenk H.-P."/>
            <person name="Eisen J.A."/>
        </authorList>
    </citation>
    <scope>NUCLEOTIDE SEQUENCE [LARGE SCALE GENOMIC DNA]</scope>
    <source>
        <strain evidence="8">ATCC 25260 / DSM 20707 / VPI 4198</strain>
    </source>
</reference>
<dbReference type="AlphaFoldDB" id="F4KMY6"/>
<evidence type="ECO:0000256" key="5">
    <source>
        <dbReference type="HAMAP-Rule" id="MF_00358"/>
    </source>
</evidence>
<evidence type="ECO:0000256" key="6">
    <source>
        <dbReference type="RuleBase" id="RU000667"/>
    </source>
</evidence>
<proteinExistence type="inferred from homology"/>
<dbReference type="RefSeq" id="WP_004330390.1">
    <property type="nucleotide sequence ID" value="NC_015501.1"/>
</dbReference>
<accession>F4KMY6</accession>
<evidence type="ECO:0000313" key="7">
    <source>
        <dbReference type="EMBL" id="AEE13364.1"/>
    </source>
</evidence>
<dbReference type="PRINTS" id="PR00976">
    <property type="entry name" value="RIBOSOMALS21"/>
</dbReference>
<dbReference type="OrthoDB" id="598353at2"/>
<sequence>MIIVPIKEGENIERALKRYKRKYNDIGIIRNLRKRQAFQKPSDVKRRMMEKARYVQSLRQEELDA</sequence>
<evidence type="ECO:0000256" key="2">
    <source>
        <dbReference type="ARBA" id="ARBA00022980"/>
    </source>
</evidence>
<keyword evidence="8" id="KW-1185">Reference proteome</keyword>
<dbReference type="GO" id="GO:0003735">
    <property type="term" value="F:structural constituent of ribosome"/>
    <property type="evidence" value="ECO:0007669"/>
    <property type="project" value="InterPro"/>
</dbReference>
<dbReference type="GO" id="GO:1990904">
    <property type="term" value="C:ribonucleoprotein complex"/>
    <property type="evidence" value="ECO:0007669"/>
    <property type="project" value="UniProtKB-KW"/>
</dbReference>
<dbReference type="eggNOG" id="COG0828">
    <property type="taxonomic scope" value="Bacteria"/>
</dbReference>
<protein>
    <recommendedName>
        <fullName evidence="4 5">Small ribosomal subunit protein bS21</fullName>
    </recommendedName>
</protein>
<dbReference type="InterPro" id="IPR038380">
    <property type="entry name" value="Ribosomal_bS21_sf"/>
</dbReference>
<dbReference type="KEGG" id="pah:Poras_1431"/>
<dbReference type="HAMAP" id="MF_00358">
    <property type="entry name" value="Ribosomal_bS21"/>
    <property type="match status" value="1"/>
</dbReference>
<dbReference type="Proteomes" id="UP000006545">
    <property type="component" value="Chromosome"/>
</dbReference>
<evidence type="ECO:0000256" key="3">
    <source>
        <dbReference type="ARBA" id="ARBA00023274"/>
    </source>
</evidence>
<keyword evidence="2 5" id="KW-0689">Ribosomal protein</keyword>
<name>F4KMY6_PORAD</name>